<dbReference type="SUPFAM" id="SSF55874">
    <property type="entry name" value="ATPase domain of HSP90 chaperone/DNA topoisomerase II/histidine kinase"/>
    <property type="match status" value="1"/>
</dbReference>
<dbReference type="InterPro" id="IPR050640">
    <property type="entry name" value="Bact_2-comp_sensor_kinase"/>
</dbReference>
<evidence type="ECO:0000313" key="3">
    <source>
        <dbReference type="EMBL" id="RTQ45113.1"/>
    </source>
</evidence>
<accession>A0A431TVC4</accession>
<dbReference type="Pfam" id="PF06580">
    <property type="entry name" value="His_kinase"/>
    <property type="match status" value="1"/>
</dbReference>
<dbReference type="AlphaFoldDB" id="A0A431TVC4"/>
<feature type="domain" description="Signal transduction histidine kinase internal region" evidence="2">
    <location>
        <begin position="319"/>
        <end position="394"/>
    </location>
</feature>
<evidence type="ECO:0000259" key="2">
    <source>
        <dbReference type="Pfam" id="PF06580"/>
    </source>
</evidence>
<name>A0A431TVC4_9BACT</name>
<protein>
    <recommendedName>
        <fullName evidence="2">Signal transduction histidine kinase internal region domain-containing protein</fullName>
    </recommendedName>
</protein>
<reference evidence="3 4" key="1">
    <citation type="submission" date="2018-12" db="EMBL/GenBank/DDBJ databases">
        <title>Hymenobacter gummosus sp. nov., isolated from a spring.</title>
        <authorList>
            <person name="Nie L."/>
        </authorList>
    </citation>
    <scope>NUCLEOTIDE SEQUENCE [LARGE SCALE GENOMIC DNA]</scope>
    <source>
        <strain evidence="3 4">KCTC 52166</strain>
    </source>
</reference>
<keyword evidence="1" id="KW-1133">Transmembrane helix</keyword>
<dbReference type="InterPro" id="IPR010559">
    <property type="entry name" value="Sig_transdc_His_kin_internal"/>
</dbReference>
<dbReference type="EMBL" id="RXOF01000022">
    <property type="protein sequence ID" value="RTQ45113.1"/>
    <property type="molecule type" value="Genomic_DNA"/>
</dbReference>
<gene>
    <name evidence="3" type="ORF">EJV47_26445</name>
</gene>
<evidence type="ECO:0000313" key="4">
    <source>
        <dbReference type="Proteomes" id="UP000282184"/>
    </source>
</evidence>
<dbReference type="Gene3D" id="3.30.565.10">
    <property type="entry name" value="Histidine kinase-like ATPase, C-terminal domain"/>
    <property type="match status" value="1"/>
</dbReference>
<keyword evidence="1" id="KW-0812">Transmembrane</keyword>
<comment type="caution">
    <text evidence="3">The sequence shown here is derived from an EMBL/GenBank/DDBJ whole genome shotgun (WGS) entry which is preliminary data.</text>
</comment>
<feature type="transmembrane region" description="Helical" evidence="1">
    <location>
        <begin position="151"/>
        <end position="170"/>
    </location>
</feature>
<keyword evidence="4" id="KW-1185">Reference proteome</keyword>
<feature type="transmembrane region" description="Helical" evidence="1">
    <location>
        <begin position="277"/>
        <end position="294"/>
    </location>
</feature>
<dbReference type="PANTHER" id="PTHR34220">
    <property type="entry name" value="SENSOR HISTIDINE KINASE YPDA"/>
    <property type="match status" value="1"/>
</dbReference>
<keyword evidence="1" id="KW-0472">Membrane</keyword>
<sequence>MCNYNRRRRGQCALSRCLATLFSARHPDPMLRPKPSLLARPVGRRGVLMTKTLYSARPAAAGRTGARLTGPGAYAPATGRGARPSRRLRLEMASRIGVSKTTAFLCGLVGDLTVSVENAGKSGARAYYCCVPFVALFPMTEPSQPRRAARLSYFLLLLLPAAMPMLAPVLRGQMHNATSWAAHLFGVGLLVGVYLLNARVALPRLLLRGRAGAYALVVLALMLGMLASCQLLATTFQRELTPPGPPGRPRPPQMMPFVKLPPQGNPQGPATWRLHDSAFILLLSVSVIIGAGVLRATNQRLLAEAEQRRVAEREKLEVELAYLRTQLNPHVFFNTLNSIYVLTDVDVDQSRQAILRLSRLMRYLLAQTHETQVQLTQEVEFLTDYVKLMQLRLTPNMQVQFERPKQLRNGLLTTMLLQPFVENAFKYGVSTSQPATIFIGLQQSADDGTLAFEVRNQVFPVPQSGFAVGSGIGLRNTRRRLELLYPGRHSLRVVERNDAGEFCIHLTLPLT</sequence>
<evidence type="ECO:0000256" key="1">
    <source>
        <dbReference type="SAM" id="Phobius"/>
    </source>
</evidence>
<feature type="transmembrane region" description="Helical" evidence="1">
    <location>
        <begin position="214"/>
        <end position="233"/>
    </location>
</feature>
<proteinExistence type="predicted"/>
<dbReference type="OrthoDB" id="9792992at2"/>
<dbReference type="Proteomes" id="UP000282184">
    <property type="component" value="Unassembled WGS sequence"/>
</dbReference>
<dbReference type="InterPro" id="IPR036890">
    <property type="entry name" value="HATPase_C_sf"/>
</dbReference>
<dbReference type="GO" id="GO:0016020">
    <property type="term" value="C:membrane"/>
    <property type="evidence" value="ECO:0007669"/>
    <property type="project" value="InterPro"/>
</dbReference>
<feature type="transmembrane region" description="Helical" evidence="1">
    <location>
        <begin position="182"/>
        <end position="202"/>
    </location>
</feature>
<dbReference type="PANTHER" id="PTHR34220:SF7">
    <property type="entry name" value="SENSOR HISTIDINE KINASE YPDA"/>
    <property type="match status" value="1"/>
</dbReference>
<dbReference type="GO" id="GO:0000155">
    <property type="term" value="F:phosphorelay sensor kinase activity"/>
    <property type="evidence" value="ECO:0007669"/>
    <property type="project" value="InterPro"/>
</dbReference>
<organism evidence="3 4">
    <name type="scientific">Hymenobacter gummosus</name>
    <dbReference type="NCBI Taxonomy" id="1776032"/>
    <lineage>
        <taxon>Bacteria</taxon>
        <taxon>Pseudomonadati</taxon>
        <taxon>Bacteroidota</taxon>
        <taxon>Cytophagia</taxon>
        <taxon>Cytophagales</taxon>
        <taxon>Hymenobacteraceae</taxon>
        <taxon>Hymenobacter</taxon>
    </lineage>
</organism>